<name>A0A6J8C5N2_MYTCO</name>
<dbReference type="OrthoDB" id="10046272at2759"/>
<evidence type="ECO:0000313" key="3">
    <source>
        <dbReference type="Proteomes" id="UP000507470"/>
    </source>
</evidence>
<sequence length="269" mass="30170">MQEIPVMTSLTIHSLLQQNNHMLKKHCQKYLPETIQCDQLLTIQNISAAFHQNKQNKQGVPIVLKISSENAGTEAEVRNKYRNMFRGAKEKFTYFRKEMDKTGGGPQPTQLNIAEENIVNAMIDSASFSRLGGIEIDKTCNVFNKQVLLQTEASLHAHSYPTPTTEESVWIRALDRHHSNMLLPNNQQTWPVADHAEGNNRNAACPGPSSSASSQSQTKRSPSSCSKQPTPKKKTTAEDVFSLQCAVLEKELEKNILQIDLLKKIAFQI</sequence>
<gene>
    <name evidence="2" type="ORF">MCOR_25504</name>
</gene>
<evidence type="ECO:0000256" key="1">
    <source>
        <dbReference type="SAM" id="MobiDB-lite"/>
    </source>
</evidence>
<organism evidence="2 3">
    <name type="scientific">Mytilus coruscus</name>
    <name type="common">Sea mussel</name>
    <dbReference type="NCBI Taxonomy" id="42192"/>
    <lineage>
        <taxon>Eukaryota</taxon>
        <taxon>Metazoa</taxon>
        <taxon>Spiralia</taxon>
        <taxon>Lophotrochozoa</taxon>
        <taxon>Mollusca</taxon>
        <taxon>Bivalvia</taxon>
        <taxon>Autobranchia</taxon>
        <taxon>Pteriomorphia</taxon>
        <taxon>Mytilida</taxon>
        <taxon>Mytiloidea</taxon>
        <taxon>Mytilidae</taxon>
        <taxon>Mytilinae</taxon>
        <taxon>Mytilus</taxon>
    </lineage>
</organism>
<accession>A0A6J8C5N2</accession>
<feature type="region of interest" description="Disordered" evidence="1">
    <location>
        <begin position="191"/>
        <end position="233"/>
    </location>
</feature>
<protein>
    <submittedName>
        <fullName evidence="2">Uncharacterized protein</fullName>
    </submittedName>
</protein>
<feature type="compositionally biased region" description="Low complexity" evidence="1">
    <location>
        <begin position="209"/>
        <end position="226"/>
    </location>
</feature>
<dbReference type="Proteomes" id="UP000507470">
    <property type="component" value="Unassembled WGS sequence"/>
</dbReference>
<keyword evidence="3" id="KW-1185">Reference proteome</keyword>
<dbReference type="AlphaFoldDB" id="A0A6J8C5N2"/>
<reference evidence="2 3" key="1">
    <citation type="submission" date="2020-06" db="EMBL/GenBank/DDBJ databases">
        <authorList>
            <person name="Li R."/>
            <person name="Bekaert M."/>
        </authorList>
    </citation>
    <scope>NUCLEOTIDE SEQUENCE [LARGE SCALE GENOMIC DNA]</scope>
    <source>
        <strain evidence="3">wild</strain>
    </source>
</reference>
<dbReference type="EMBL" id="CACVKT020004515">
    <property type="protein sequence ID" value="CAC5390404.1"/>
    <property type="molecule type" value="Genomic_DNA"/>
</dbReference>
<evidence type="ECO:0000313" key="2">
    <source>
        <dbReference type="EMBL" id="CAC5390404.1"/>
    </source>
</evidence>
<proteinExistence type="predicted"/>